<organism evidence="3 4">
    <name type="scientific">Blautia liquoris</name>
    <dbReference type="NCBI Taxonomy" id="2779518"/>
    <lineage>
        <taxon>Bacteria</taxon>
        <taxon>Bacillati</taxon>
        <taxon>Bacillota</taxon>
        <taxon>Clostridia</taxon>
        <taxon>Lachnospirales</taxon>
        <taxon>Lachnospiraceae</taxon>
        <taxon>Blautia</taxon>
    </lineage>
</organism>
<dbReference type="InterPro" id="IPR049492">
    <property type="entry name" value="BD-FAE-like_dom"/>
</dbReference>
<dbReference type="KEGG" id="bliq:INP51_07340"/>
<proteinExistence type="predicted"/>
<protein>
    <submittedName>
        <fullName evidence="3">Alpha/beta hydrolase</fullName>
    </submittedName>
</protein>
<feature type="domain" description="BD-FAE-like" evidence="2">
    <location>
        <begin position="30"/>
        <end position="219"/>
    </location>
</feature>
<dbReference type="InterPro" id="IPR050300">
    <property type="entry name" value="GDXG_lipolytic_enzyme"/>
</dbReference>
<dbReference type="RefSeq" id="WP_193737039.1">
    <property type="nucleotide sequence ID" value="NZ_CP063304.1"/>
</dbReference>
<dbReference type="Proteomes" id="UP000593601">
    <property type="component" value="Chromosome"/>
</dbReference>
<dbReference type="Pfam" id="PF20434">
    <property type="entry name" value="BD-FAE"/>
    <property type="match status" value="1"/>
</dbReference>
<keyword evidence="1 3" id="KW-0378">Hydrolase</keyword>
<dbReference type="PANTHER" id="PTHR48081">
    <property type="entry name" value="AB HYDROLASE SUPERFAMILY PROTEIN C4A8.06C"/>
    <property type="match status" value="1"/>
</dbReference>
<dbReference type="EMBL" id="CP063304">
    <property type="protein sequence ID" value="QOV20725.1"/>
    <property type="molecule type" value="Genomic_DNA"/>
</dbReference>
<dbReference type="PANTHER" id="PTHR48081:SF6">
    <property type="entry name" value="PEPTIDASE S9 PROLYL OLIGOPEPTIDASE CATALYTIC DOMAIN-CONTAINING PROTEIN"/>
    <property type="match status" value="1"/>
</dbReference>
<name>A0A7M2RK88_9FIRM</name>
<dbReference type="SUPFAM" id="SSF53474">
    <property type="entry name" value="alpha/beta-Hydrolases"/>
    <property type="match status" value="1"/>
</dbReference>
<dbReference type="Gene3D" id="3.40.50.1820">
    <property type="entry name" value="alpha/beta hydrolase"/>
    <property type="match status" value="1"/>
</dbReference>
<reference evidence="3 4" key="1">
    <citation type="submission" date="2020-10" db="EMBL/GenBank/DDBJ databases">
        <title>Blautia liquoris sp.nov., isolated from the mud in a fermentation cellar used for the production of Chinese strong-flavoured liquor.</title>
        <authorList>
            <person name="Lu L."/>
        </authorList>
    </citation>
    <scope>NUCLEOTIDE SEQUENCE [LARGE SCALE GENOMIC DNA]</scope>
    <source>
        <strain evidence="3 4">LZLJ-3</strain>
    </source>
</reference>
<accession>A0A7M2RK88</accession>
<dbReference type="InterPro" id="IPR029058">
    <property type="entry name" value="AB_hydrolase_fold"/>
</dbReference>
<evidence type="ECO:0000313" key="3">
    <source>
        <dbReference type="EMBL" id="QOV20725.1"/>
    </source>
</evidence>
<dbReference type="AlphaFoldDB" id="A0A7M2RK88"/>
<sequence length="274" mass="30888">MQYKEIPIQLQGSQDYARLCLYLLDVSGEYQLGMKRPMVIICPGGGYERTSDREAEPVAAQFLAMGYHAAVLRYSTAPSTFPTSLLELSFSVQYIKKHAQAWSIDTNHVFVMGFSAGGHLAASYGAFWNKDFISNAIHTETDHLKINGLILCYPVITSDPAYLHEGSFMKLLGSNYPEKKDEVSIERLVTKDFPKTFLWHTYTDQAVPVENSLLLAMALRKANVGLELHIYPEGRHGLSLADETTSSCERKDELNISVQTWISLLKTWIRENSR</sequence>
<keyword evidence="4" id="KW-1185">Reference proteome</keyword>
<evidence type="ECO:0000313" key="4">
    <source>
        <dbReference type="Proteomes" id="UP000593601"/>
    </source>
</evidence>
<gene>
    <name evidence="3" type="ORF">INP51_07340</name>
</gene>
<dbReference type="GO" id="GO:0016787">
    <property type="term" value="F:hydrolase activity"/>
    <property type="evidence" value="ECO:0007669"/>
    <property type="project" value="UniProtKB-KW"/>
</dbReference>
<evidence type="ECO:0000259" key="2">
    <source>
        <dbReference type="Pfam" id="PF20434"/>
    </source>
</evidence>
<evidence type="ECO:0000256" key="1">
    <source>
        <dbReference type="ARBA" id="ARBA00022801"/>
    </source>
</evidence>